<keyword evidence="4" id="KW-1185">Reference proteome</keyword>
<comment type="caution">
    <text evidence="3">The sequence shown here is derived from an EMBL/GenBank/DDBJ whole genome shotgun (WGS) entry which is preliminary data.</text>
</comment>
<dbReference type="AlphaFoldDB" id="A0AA40DFI2"/>
<protein>
    <submittedName>
        <fullName evidence="3">Uncharacterized protein</fullName>
    </submittedName>
</protein>
<reference evidence="3" key="1">
    <citation type="submission" date="2023-06" db="EMBL/GenBank/DDBJ databases">
        <title>Genome-scale phylogeny and comparative genomics of the fungal order Sordariales.</title>
        <authorList>
            <consortium name="Lawrence Berkeley National Laboratory"/>
            <person name="Hensen N."/>
            <person name="Bonometti L."/>
            <person name="Westerberg I."/>
            <person name="Brannstrom I.O."/>
            <person name="Guillou S."/>
            <person name="Cros-Aarteil S."/>
            <person name="Calhoun S."/>
            <person name="Haridas S."/>
            <person name="Kuo A."/>
            <person name="Mondo S."/>
            <person name="Pangilinan J."/>
            <person name="Riley R."/>
            <person name="Labutti K."/>
            <person name="Andreopoulos B."/>
            <person name="Lipzen A."/>
            <person name="Chen C."/>
            <person name="Yanf M."/>
            <person name="Daum C."/>
            <person name="Ng V."/>
            <person name="Clum A."/>
            <person name="Steindorff A."/>
            <person name="Ohm R."/>
            <person name="Martin F."/>
            <person name="Silar P."/>
            <person name="Natvig D."/>
            <person name="Lalanne C."/>
            <person name="Gautier V."/>
            <person name="Ament-Velasquez S.L."/>
            <person name="Kruys A."/>
            <person name="Hutchinson M.I."/>
            <person name="Powell A.J."/>
            <person name="Barry K."/>
            <person name="Miller A.N."/>
            <person name="Grigoriev I.V."/>
            <person name="Debuchy R."/>
            <person name="Gladieux P."/>
            <person name="Thoren M.H."/>
            <person name="Johannesson H."/>
        </authorList>
    </citation>
    <scope>NUCLEOTIDE SEQUENCE</scope>
    <source>
        <strain evidence="3">CBS 307.81</strain>
    </source>
</reference>
<dbReference type="EMBL" id="JAULSY010000008">
    <property type="protein sequence ID" value="KAK0673139.1"/>
    <property type="molecule type" value="Genomic_DNA"/>
</dbReference>
<keyword evidence="2" id="KW-1133">Transmembrane helix</keyword>
<keyword evidence="2" id="KW-0472">Membrane</keyword>
<evidence type="ECO:0000256" key="2">
    <source>
        <dbReference type="SAM" id="Phobius"/>
    </source>
</evidence>
<sequence>MGNSMYSYGITTSLKTVSSTVTGADDVVTILPATVTELTLTSTGPFHAIFTHAVPIQLRWHLEDVPTDTAMTTASKVGIGIGVAIFAIVVLFGTWLLIRKRRQKNQTSASTVPFFRNKPELDASLTTKKKKTDTRLELSADPVPVREFDSHPQPVEIMSTRPSTVHELAADIVPSPPGASVDGSPVVTKTTNRGQKQVDVCPKHGGIAAGEAENINRWGTPEGKGDMAVENSSETRG</sequence>
<feature type="region of interest" description="Disordered" evidence="1">
    <location>
        <begin position="174"/>
        <end position="201"/>
    </location>
</feature>
<evidence type="ECO:0000313" key="4">
    <source>
        <dbReference type="Proteomes" id="UP001174997"/>
    </source>
</evidence>
<accession>A0AA40DFI2</accession>
<feature type="transmembrane region" description="Helical" evidence="2">
    <location>
        <begin position="77"/>
        <end position="98"/>
    </location>
</feature>
<proteinExistence type="predicted"/>
<feature type="compositionally biased region" description="Basic and acidic residues" evidence="1">
    <location>
        <begin position="223"/>
        <end position="237"/>
    </location>
</feature>
<keyword evidence="2" id="KW-0812">Transmembrane</keyword>
<evidence type="ECO:0000256" key="1">
    <source>
        <dbReference type="SAM" id="MobiDB-lite"/>
    </source>
</evidence>
<evidence type="ECO:0000313" key="3">
    <source>
        <dbReference type="EMBL" id="KAK0673139.1"/>
    </source>
</evidence>
<gene>
    <name evidence="3" type="ORF">QBC41DRAFT_298938</name>
</gene>
<feature type="region of interest" description="Disordered" evidence="1">
    <location>
        <begin position="216"/>
        <end position="237"/>
    </location>
</feature>
<organism evidence="3 4">
    <name type="scientific">Cercophora samala</name>
    <dbReference type="NCBI Taxonomy" id="330535"/>
    <lineage>
        <taxon>Eukaryota</taxon>
        <taxon>Fungi</taxon>
        <taxon>Dikarya</taxon>
        <taxon>Ascomycota</taxon>
        <taxon>Pezizomycotina</taxon>
        <taxon>Sordariomycetes</taxon>
        <taxon>Sordariomycetidae</taxon>
        <taxon>Sordariales</taxon>
        <taxon>Lasiosphaeriaceae</taxon>
        <taxon>Cercophora</taxon>
    </lineage>
</organism>
<name>A0AA40DFI2_9PEZI</name>
<dbReference type="Proteomes" id="UP001174997">
    <property type="component" value="Unassembled WGS sequence"/>
</dbReference>